<sequence length="1043" mass="114375">MGLPVMNLRSLLNVLNHIVLVSCFSLLHSGFTTRATSILGRNETDRLALLDIKAKITHDPFQAISSWNDSIHFCQWHGITCSHRRQRVTMLDLHSLQLAGSMSPRIGNLSFLRVLDLHNNSFSHEIPREIGQLLRLKRLRLTNNSFGGEIPASISRCSNLTFLSVEGNKLEGTIPMVLGSLSKLQVIYLGYNNLTGDIPPSLGNLSSLNELFAGQNYLQGSIPDSLGQLSYLTSFELGGNRLSGIIPPSLYNLSSITHFMVSENQIQGTLPPDLGITLPNLQYFYIAMNQFSGSIPISMSNASNLLGFEIVDNRFIGRVPSMANLLSVWDVQVSYNNLGTGEGDDLDFLSSLTNCTSLEILDIGENNFGGVLPESISNLSTKLWLMGLEENQILGNIPAGIADLVSLELLDLGYNQLTSRIPHDIGKLGNLKSFNLRGNNLSGDIPSSLGNLTLLLDLNLNSNNLQGSIPKSLGNCSSLIAMVLSENNLTGTIPKQVIGLSSLSIVLDLSRNLLTGSLPIEVGNLRNLGHLNVSQNNLSGEIPSSLGSCTSLVSLHMEGNYFQGTISSSLSSLRAIDDLDLSHNNLSGQIPIYLESFAYLQRLNLSFNNFEGEVPMQGVFKNSSAISVIGNKKLCGGIAQLQLQKCTAKELTKQRLSPKLKVLISVISGFLGLSFIFYFLKLYWSRKKRRETSLDSTFDLSLLKLSYERLLEATDGFSLANLIGVGGFGSVYKGVLGPDEPIVAVKVLNLQHKGASKSFIAECEALRNIRHRNLVKVLTACSSVDFQGNDFKALVYEFMVNGSLEDWLHPQHRVDEAHEQRSLSLLQRINIAIDVANALDYLHHHCHAPIIHCDLKPSNILMDSDMTAHVGDFGLVRFHPEASHEISSNQTSSIGIKGSIGYAPPEYGMGSEVSTYGDVYSYGILLLEMFIGKRPIDGMFKHGLNLHNFAMMALPERVVEIADPTLLQKIKEEEASIKTTQNRRLVSSDRSQKCLISVVRIGVGCSAELPRERMDITDVVAELYLVRDSLMGIGVHDECLPVQ</sequence>
<dbReference type="InterPro" id="IPR032675">
    <property type="entry name" value="LRR_dom_sf"/>
</dbReference>
<comment type="subcellular location">
    <subcellularLocation>
        <location evidence="1">Cell membrane</location>
        <topology evidence="1">Single-pass membrane protein</topology>
    </subcellularLocation>
    <subcellularLocation>
        <location evidence="2">Membrane</location>
        <topology evidence="2">Single-pass type I membrane protein</topology>
    </subcellularLocation>
</comment>
<feature type="signal peptide" evidence="24">
    <location>
        <begin position="1"/>
        <end position="23"/>
    </location>
</feature>
<dbReference type="GO" id="GO:0004674">
    <property type="term" value="F:protein serine/threonine kinase activity"/>
    <property type="evidence" value="ECO:0007669"/>
    <property type="project" value="UniProtKB-KW"/>
</dbReference>
<evidence type="ECO:0000256" key="21">
    <source>
        <dbReference type="ARBA" id="ARBA00048679"/>
    </source>
</evidence>
<dbReference type="EC" id="2.7.11.1" evidence="4"/>
<keyword evidence="27" id="KW-1185">Reference proteome</keyword>
<evidence type="ECO:0000256" key="5">
    <source>
        <dbReference type="ARBA" id="ARBA00022475"/>
    </source>
</evidence>
<name>A0AAP0RS09_LIQFO</name>
<comment type="caution">
    <text evidence="26">The sequence shown here is derived from an EMBL/GenBank/DDBJ whole genome shotgun (WGS) entry which is preliminary data.</text>
</comment>
<dbReference type="InterPro" id="IPR001611">
    <property type="entry name" value="Leu-rich_rpt"/>
</dbReference>
<dbReference type="InterPro" id="IPR000719">
    <property type="entry name" value="Prot_kinase_dom"/>
</dbReference>
<dbReference type="Gene3D" id="3.30.200.20">
    <property type="entry name" value="Phosphorylase Kinase, domain 1"/>
    <property type="match status" value="1"/>
</dbReference>
<dbReference type="FunFam" id="3.30.200.20:FF:000432">
    <property type="entry name" value="LRR receptor-like serine/threonine-protein kinase EFR"/>
    <property type="match status" value="1"/>
</dbReference>
<keyword evidence="5" id="KW-1003">Cell membrane</keyword>
<dbReference type="SMART" id="SM00220">
    <property type="entry name" value="S_TKc"/>
    <property type="match status" value="1"/>
</dbReference>
<keyword evidence="12" id="KW-0677">Repeat</keyword>
<gene>
    <name evidence="26" type="ORF">L1049_011858</name>
</gene>
<comment type="catalytic activity">
    <reaction evidence="20">
        <text>L-threonyl-[protein] + ATP = O-phospho-L-threonyl-[protein] + ADP + H(+)</text>
        <dbReference type="Rhea" id="RHEA:46608"/>
        <dbReference type="Rhea" id="RHEA-COMP:11060"/>
        <dbReference type="Rhea" id="RHEA-COMP:11605"/>
        <dbReference type="ChEBI" id="CHEBI:15378"/>
        <dbReference type="ChEBI" id="CHEBI:30013"/>
        <dbReference type="ChEBI" id="CHEBI:30616"/>
        <dbReference type="ChEBI" id="CHEBI:61977"/>
        <dbReference type="ChEBI" id="CHEBI:456216"/>
        <dbReference type="EC" id="2.7.11.1"/>
    </reaction>
</comment>
<dbReference type="PANTHER" id="PTHR27008:SF596">
    <property type="entry name" value="OS02G0215500 PROTEIN"/>
    <property type="match status" value="1"/>
</dbReference>
<keyword evidence="7" id="KW-0597">Phosphoprotein</keyword>
<dbReference type="InterPro" id="IPR055414">
    <property type="entry name" value="LRR_R13L4/SHOC2-like"/>
</dbReference>
<keyword evidence="18" id="KW-0675">Receptor</keyword>
<dbReference type="InterPro" id="IPR011009">
    <property type="entry name" value="Kinase-like_dom_sf"/>
</dbReference>
<keyword evidence="15 22" id="KW-0067">ATP-binding</keyword>
<evidence type="ECO:0000256" key="12">
    <source>
        <dbReference type="ARBA" id="ARBA00022737"/>
    </source>
</evidence>
<dbReference type="Pfam" id="PF23598">
    <property type="entry name" value="LRR_14"/>
    <property type="match status" value="1"/>
</dbReference>
<keyword evidence="9" id="KW-0808">Transferase</keyword>
<evidence type="ECO:0000256" key="11">
    <source>
        <dbReference type="ARBA" id="ARBA00022729"/>
    </source>
</evidence>
<dbReference type="FunFam" id="3.80.10.10:FF:000288">
    <property type="entry name" value="LRR receptor-like serine/threonine-protein kinase EFR"/>
    <property type="match status" value="1"/>
</dbReference>
<evidence type="ECO:0000313" key="27">
    <source>
        <dbReference type="Proteomes" id="UP001415857"/>
    </source>
</evidence>
<feature type="binding site" evidence="22">
    <location>
        <position position="746"/>
    </location>
    <ligand>
        <name>ATP</name>
        <dbReference type="ChEBI" id="CHEBI:30616"/>
    </ligand>
</feature>
<evidence type="ECO:0000256" key="4">
    <source>
        <dbReference type="ARBA" id="ARBA00012513"/>
    </source>
</evidence>
<evidence type="ECO:0000256" key="19">
    <source>
        <dbReference type="ARBA" id="ARBA00023180"/>
    </source>
</evidence>
<dbReference type="InterPro" id="IPR051809">
    <property type="entry name" value="Plant_receptor-like_S/T_kinase"/>
</dbReference>
<evidence type="ECO:0000259" key="25">
    <source>
        <dbReference type="PROSITE" id="PS50011"/>
    </source>
</evidence>
<reference evidence="26 27" key="1">
    <citation type="journal article" date="2024" name="Plant J.">
        <title>Genome sequences and population genomics reveal climatic adaptation and genomic divergence between two closely related sweetgum species.</title>
        <authorList>
            <person name="Xu W.Q."/>
            <person name="Ren C.Q."/>
            <person name="Zhang X.Y."/>
            <person name="Comes H.P."/>
            <person name="Liu X.H."/>
            <person name="Li Y.G."/>
            <person name="Kettle C.J."/>
            <person name="Jalonen R."/>
            <person name="Gaisberger H."/>
            <person name="Ma Y.Z."/>
            <person name="Qiu Y.X."/>
        </authorList>
    </citation>
    <scope>NUCLEOTIDE SEQUENCE [LARGE SCALE GENOMIC DNA]</scope>
    <source>
        <strain evidence="26">Hangzhou</strain>
    </source>
</reference>
<evidence type="ECO:0000256" key="15">
    <source>
        <dbReference type="ARBA" id="ARBA00022840"/>
    </source>
</evidence>
<dbReference type="PANTHER" id="PTHR27008">
    <property type="entry name" value="OS04G0122200 PROTEIN"/>
    <property type="match status" value="1"/>
</dbReference>
<feature type="domain" description="Protein kinase" evidence="25">
    <location>
        <begin position="717"/>
        <end position="1025"/>
    </location>
</feature>
<dbReference type="Gene3D" id="1.10.510.10">
    <property type="entry name" value="Transferase(Phosphotransferase) domain 1"/>
    <property type="match status" value="1"/>
</dbReference>
<accession>A0AAP0RS09</accession>
<dbReference type="PROSITE" id="PS00108">
    <property type="entry name" value="PROTEIN_KINASE_ST"/>
    <property type="match status" value="1"/>
</dbReference>
<keyword evidence="16 23" id="KW-1133">Transmembrane helix</keyword>
<evidence type="ECO:0000256" key="20">
    <source>
        <dbReference type="ARBA" id="ARBA00047899"/>
    </source>
</evidence>
<dbReference type="Pfam" id="PF00560">
    <property type="entry name" value="LRR_1"/>
    <property type="match status" value="5"/>
</dbReference>
<dbReference type="EMBL" id="JBBPBK010000006">
    <property type="protein sequence ID" value="KAK9283608.1"/>
    <property type="molecule type" value="Genomic_DNA"/>
</dbReference>
<comment type="catalytic activity">
    <reaction evidence="21">
        <text>L-seryl-[protein] + ATP = O-phospho-L-seryl-[protein] + ADP + H(+)</text>
        <dbReference type="Rhea" id="RHEA:17989"/>
        <dbReference type="Rhea" id="RHEA-COMP:9863"/>
        <dbReference type="Rhea" id="RHEA-COMP:11604"/>
        <dbReference type="ChEBI" id="CHEBI:15378"/>
        <dbReference type="ChEBI" id="CHEBI:29999"/>
        <dbReference type="ChEBI" id="CHEBI:30616"/>
        <dbReference type="ChEBI" id="CHEBI:83421"/>
        <dbReference type="ChEBI" id="CHEBI:456216"/>
        <dbReference type="EC" id="2.7.11.1"/>
    </reaction>
</comment>
<dbReference type="PROSITE" id="PS00107">
    <property type="entry name" value="PROTEIN_KINASE_ATP"/>
    <property type="match status" value="1"/>
</dbReference>
<keyword evidence="11 24" id="KW-0732">Signal</keyword>
<dbReference type="SMART" id="SM00369">
    <property type="entry name" value="LRR_TYP"/>
    <property type="match status" value="5"/>
</dbReference>
<dbReference type="FunFam" id="1.10.510.10:FF:000358">
    <property type="entry name" value="Putative leucine-rich repeat receptor-like serine/threonine-protein kinase"/>
    <property type="match status" value="1"/>
</dbReference>
<dbReference type="FunFam" id="3.80.10.10:FF:000627">
    <property type="entry name" value="Probable leucine-rich repeat receptor-like protein kinase At2g33170"/>
    <property type="match status" value="1"/>
</dbReference>
<organism evidence="26 27">
    <name type="scientific">Liquidambar formosana</name>
    <name type="common">Formosan gum</name>
    <dbReference type="NCBI Taxonomy" id="63359"/>
    <lineage>
        <taxon>Eukaryota</taxon>
        <taxon>Viridiplantae</taxon>
        <taxon>Streptophyta</taxon>
        <taxon>Embryophyta</taxon>
        <taxon>Tracheophyta</taxon>
        <taxon>Spermatophyta</taxon>
        <taxon>Magnoliopsida</taxon>
        <taxon>eudicotyledons</taxon>
        <taxon>Gunneridae</taxon>
        <taxon>Pentapetalae</taxon>
        <taxon>Saxifragales</taxon>
        <taxon>Altingiaceae</taxon>
        <taxon>Liquidambar</taxon>
    </lineage>
</organism>
<evidence type="ECO:0000256" key="18">
    <source>
        <dbReference type="ARBA" id="ARBA00023170"/>
    </source>
</evidence>
<feature type="chain" id="PRO_5043030361" description="non-specific serine/threonine protein kinase" evidence="24">
    <location>
        <begin position="24"/>
        <end position="1043"/>
    </location>
</feature>
<dbReference type="InterPro" id="IPR008271">
    <property type="entry name" value="Ser/Thr_kinase_AS"/>
</dbReference>
<keyword evidence="14" id="KW-0418">Kinase</keyword>
<evidence type="ECO:0000256" key="3">
    <source>
        <dbReference type="ARBA" id="ARBA00008684"/>
    </source>
</evidence>
<dbReference type="Gene3D" id="3.80.10.10">
    <property type="entry name" value="Ribonuclease Inhibitor"/>
    <property type="match status" value="3"/>
</dbReference>
<evidence type="ECO:0000256" key="10">
    <source>
        <dbReference type="ARBA" id="ARBA00022692"/>
    </source>
</evidence>
<dbReference type="Proteomes" id="UP001415857">
    <property type="component" value="Unassembled WGS sequence"/>
</dbReference>
<evidence type="ECO:0000256" key="17">
    <source>
        <dbReference type="ARBA" id="ARBA00023136"/>
    </source>
</evidence>
<dbReference type="SUPFAM" id="SSF52058">
    <property type="entry name" value="L domain-like"/>
    <property type="match status" value="2"/>
</dbReference>
<keyword evidence="13 22" id="KW-0547">Nucleotide-binding</keyword>
<evidence type="ECO:0000313" key="26">
    <source>
        <dbReference type="EMBL" id="KAK9283608.1"/>
    </source>
</evidence>
<comment type="similarity">
    <text evidence="3">Belongs to the protein kinase superfamily. Ser/Thr protein kinase family.</text>
</comment>
<dbReference type="InterPro" id="IPR017441">
    <property type="entry name" value="Protein_kinase_ATP_BS"/>
</dbReference>
<keyword evidence="6" id="KW-0723">Serine/threonine-protein kinase</keyword>
<evidence type="ECO:0000256" key="23">
    <source>
        <dbReference type="SAM" id="Phobius"/>
    </source>
</evidence>
<dbReference type="InterPro" id="IPR003591">
    <property type="entry name" value="Leu-rich_rpt_typical-subtyp"/>
</dbReference>
<evidence type="ECO:0000256" key="14">
    <source>
        <dbReference type="ARBA" id="ARBA00022777"/>
    </source>
</evidence>
<evidence type="ECO:0000256" key="16">
    <source>
        <dbReference type="ARBA" id="ARBA00022989"/>
    </source>
</evidence>
<keyword evidence="10 23" id="KW-0812">Transmembrane</keyword>
<evidence type="ECO:0000256" key="8">
    <source>
        <dbReference type="ARBA" id="ARBA00022614"/>
    </source>
</evidence>
<evidence type="ECO:0000256" key="6">
    <source>
        <dbReference type="ARBA" id="ARBA00022527"/>
    </source>
</evidence>
<keyword evidence="17 23" id="KW-0472">Membrane</keyword>
<evidence type="ECO:0000256" key="9">
    <source>
        <dbReference type="ARBA" id="ARBA00022679"/>
    </source>
</evidence>
<dbReference type="GO" id="GO:0005524">
    <property type="term" value="F:ATP binding"/>
    <property type="evidence" value="ECO:0007669"/>
    <property type="project" value="UniProtKB-UniRule"/>
</dbReference>
<evidence type="ECO:0000256" key="2">
    <source>
        <dbReference type="ARBA" id="ARBA00004479"/>
    </source>
</evidence>
<protein>
    <recommendedName>
        <fullName evidence="4">non-specific serine/threonine protein kinase</fullName>
        <ecNumber evidence="4">2.7.11.1</ecNumber>
    </recommendedName>
</protein>
<dbReference type="InterPro" id="IPR013210">
    <property type="entry name" value="LRR_N_plant-typ"/>
</dbReference>
<dbReference type="FunFam" id="3.80.10.10:FF:001158">
    <property type="entry name" value="Leucine-rich repeat protein kinase family protein"/>
    <property type="match status" value="1"/>
</dbReference>
<dbReference type="PROSITE" id="PS50011">
    <property type="entry name" value="PROTEIN_KINASE_DOM"/>
    <property type="match status" value="1"/>
</dbReference>
<evidence type="ECO:0000256" key="24">
    <source>
        <dbReference type="SAM" id="SignalP"/>
    </source>
</evidence>
<evidence type="ECO:0000256" key="13">
    <source>
        <dbReference type="ARBA" id="ARBA00022741"/>
    </source>
</evidence>
<dbReference type="SUPFAM" id="SSF56112">
    <property type="entry name" value="Protein kinase-like (PK-like)"/>
    <property type="match status" value="1"/>
</dbReference>
<keyword evidence="8" id="KW-0433">Leucine-rich repeat</keyword>
<evidence type="ECO:0000256" key="1">
    <source>
        <dbReference type="ARBA" id="ARBA00004162"/>
    </source>
</evidence>
<dbReference type="AlphaFoldDB" id="A0AAP0RS09"/>
<keyword evidence="19" id="KW-0325">Glycoprotein</keyword>
<evidence type="ECO:0000256" key="22">
    <source>
        <dbReference type="PROSITE-ProRule" id="PRU10141"/>
    </source>
</evidence>
<feature type="transmembrane region" description="Helical" evidence="23">
    <location>
        <begin position="662"/>
        <end position="680"/>
    </location>
</feature>
<proteinExistence type="inferred from homology"/>
<dbReference type="Pfam" id="PF00069">
    <property type="entry name" value="Pkinase"/>
    <property type="match status" value="1"/>
</dbReference>
<dbReference type="GO" id="GO:0005886">
    <property type="term" value="C:plasma membrane"/>
    <property type="evidence" value="ECO:0007669"/>
    <property type="project" value="UniProtKB-SubCell"/>
</dbReference>
<dbReference type="Pfam" id="PF08263">
    <property type="entry name" value="LRRNT_2"/>
    <property type="match status" value="1"/>
</dbReference>
<evidence type="ECO:0000256" key="7">
    <source>
        <dbReference type="ARBA" id="ARBA00022553"/>
    </source>
</evidence>